<protein>
    <submittedName>
        <fullName evidence="1">DUF885 domain-containing protein</fullName>
    </submittedName>
</protein>
<proteinExistence type="predicted"/>
<dbReference type="RefSeq" id="WP_152263721.1">
    <property type="nucleotide sequence ID" value="NZ_VOKX01000026.1"/>
</dbReference>
<keyword evidence="2" id="KW-1185">Reference proteome</keyword>
<evidence type="ECO:0000313" key="2">
    <source>
        <dbReference type="Proteomes" id="UP000327000"/>
    </source>
</evidence>
<accession>A0A5N5W8J0</accession>
<comment type="caution">
    <text evidence="1">The sequence shown here is derived from an EMBL/GenBank/DDBJ whole genome shotgun (WGS) entry which is preliminary data.</text>
</comment>
<dbReference type="AlphaFoldDB" id="A0A5N5W8J0"/>
<name>A0A5N5W8J0_STRMB</name>
<sequence length="562" mass="62099">MPNTTSTQLPRQVADAYVDAYIELDPITGTYLGVASSARRLPDFSPEGQEAVAGLARETLARLAEAERLPGAEDDAERRCARLLRERLTAELAVHDAGEPLRAVSNIHSPLHSVREVFTLMPVDSAEDWSAVAARLRAVPASLEGYRASLAEGLKRGLPGGPRQVATVLEQLAEWIGTDGKGWFGDFTAPAPEELRAELDGAAEAATGALAGIRDWLRDVYAPAVEGAPEVVGRERYARWARYWNGTDLDLEEAYAYGWSEFHRLLAEMRTEAEKILPGARTPWEALAHLDEHGTHIEGVEETREWLQGLMDEAIEALDGTHFDLAERVKRVESRIAPPGGAAAPYYTAPSEDFTRPGRTWLPTMGLTRFPVYDLVSTWYHEGVPGHHLQLAQWTHVADRLSRYQVTLGQVSANAEGWALYAERLMDELGFLTDAERRLGYLDAQMMRAARVIVDIGMHLELEIPADSPYHPGERWTPELAQEFFGLHSSRPADFVESELVRYLGMPGQAIGYKLGERAWLLGREAARERHGAAFDAKAWHMAALSQGSLGLDDLVAELSAL</sequence>
<dbReference type="Pfam" id="PF05960">
    <property type="entry name" value="DUF885"/>
    <property type="match status" value="1"/>
</dbReference>
<dbReference type="OrthoDB" id="9760040at2"/>
<dbReference type="Proteomes" id="UP000327000">
    <property type="component" value="Unassembled WGS sequence"/>
</dbReference>
<dbReference type="EMBL" id="VOKX01000026">
    <property type="protein sequence ID" value="KAB7845619.1"/>
    <property type="molecule type" value="Genomic_DNA"/>
</dbReference>
<dbReference type="InterPro" id="IPR010281">
    <property type="entry name" value="DUF885"/>
</dbReference>
<organism evidence="1 2">
    <name type="scientific">Streptomyces mobaraensis</name>
    <name type="common">Streptoverticillium mobaraense</name>
    <dbReference type="NCBI Taxonomy" id="35621"/>
    <lineage>
        <taxon>Bacteria</taxon>
        <taxon>Bacillati</taxon>
        <taxon>Actinomycetota</taxon>
        <taxon>Actinomycetes</taxon>
        <taxon>Kitasatosporales</taxon>
        <taxon>Streptomycetaceae</taxon>
        <taxon>Streptomyces</taxon>
    </lineage>
</organism>
<reference evidence="1 2" key="1">
    <citation type="journal article" date="2019" name="Microb. Cell Fact.">
        <title>Exploring novel herbicidin analogues by transcriptional regulator overexpression and MS/MS molecular networking.</title>
        <authorList>
            <person name="Shi Y."/>
            <person name="Gu R."/>
            <person name="Li Y."/>
            <person name="Wang X."/>
            <person name="Ren W."/>
            <person name="Li X."/>
            <person name="Wang L."/>
            <person name="Xie Y."/>
            <person name="Hong B."/>
        </authorList>
    </citation>
    <scope>NUCLEOTIDE SEQUENCE [LARGE SCALE GENOMIC DNA]</scope>
    <source>
        <strain evidence="1 2">US-43</strain>
    </source>
</reference>
<dbReference type="PANTHER" id="PTHR33361">
    <property type="entry name" value="GLR0591 PROTEIN"/>
    <property type="match status" value="1"/>
</dbReference>
<gene>
    <name evidence="1" type="ORF">FRZ00_14210</name>
</gene>
<evidence type="ECO:0000313" key="1">
    <source>
        <dbReference type="EMBL" id="KAB7845619.1"/>
    </source>
</evidence>
<dbReference type="PANTHER" id="PTHR33361:SF2">
    <property type="entry name" value="DUF885 DOMAIN-CONTAINING PROTEIN"/>
    <property type="match status" value="1"/>
</dbReference>